<comment type="caution">
    <text evidence="3">The sequence shown here is derived from an EMBL/GenBank/DDBJ whole genome shotgun (WGS) entry which is preliminary data.</text>
</comment>
<evidence type="ECO:0000313" key="4">
    <source>
        <dbReference type="Proteomes" id="UP000295818"/>
    </source>
</evidence>
<evidence type="ECO:0000256" key="2">
    <source>
        <dbReference type="SAM" id="SignalP"/>
    </source>
</evidence>
<name>A0ABY2BMS6_9ACTN</name>
<feature type="signal peptide" evidence="2">
    <location>
        <begin position="1"/>
        <end position="20"/>
    </location>
</feature>
<dbReference type="InterPro" id="IPR002692">
    <property type="entry name" value="S45"/>
</dbReference>
<dbReference type="Gene3D" id="1.10.439.10">
    <property type="entry name" value="Penicillin Amidohydrolase, domain 1"/>
    <property type="match status" value="1"/>
</dbReference>
<dbReference type="EMBL" id="SLWM01000004">
    <property type="protein sequence ID" value="TCO25532.1"/>
    <property type="molecule type" value="Genomic_DNA"/>
</dbReference>
<proteinExistence type="inferred from homology"/>
<keyword evidence="4" id="KW-1185">Reference proteome</keyword>
<dbReference type="Gene3D" id="3.60.20.10">
    <property type="entry name" value="Glutamine Phosphoribosylpyrophosphate, subunit 1, domain 1"/>
    <property type="match status" value="1"/>
</dbReference>
<evidence type="ECO:0000313" key="3">
    <source>
        <dbReference type="EMBL" id="TCO25532.1"/>
    </source>
</evidence>
<dbReference type="RefSeq" id="WP_158292798.1">
    <property type="nucleotide sequence ID" value="NZ_SLWM01000004.1"/>
</dbReference>
<keyword evidence="2" id="KW-0732">Signal</keyword>
<evidence type="ECO:0000256" key="1">
    <source>
        <dbReference type="ARBA" id="ARBA00006586"/>
    </source>
</evidence>
<gene>
    <name evidence="3" type="ORF">EV644_10436</name>
</gene>
<dbReference type="PANTHER" id="PTHR34218">
    <property type="entry name" value="PEPTIDASE S45 PENICILLIN AMIDASE"/>
    <property type="match status" value="1"/>
</dbReference>
<dbReference type="Pfam" id="PF01804">
    <property type="entry name" value="Penicil_amidase"/>
    <property type="match status" value="1"/>
</dbReference>
<organism evidence="3 4">
    <name type="scientific">Kribbella orskensis</name>
    <dbReference type="NCBI Taxonomy" id="2512216"/>
    <lineage>
        <taxon>Bacteria</taxon>
        <taxon>Bacillati</taxon>
        <taxon>Actinomycetota</taxon>
        <taxon>Actinomycetes</taxon>
        <taxon>Propionibacteriales</taxon>
        <taxon>Kribbellaceae</taxon>
        <taxon>Kribbella</taxon>
    </lineage>
</organism>
<feature type="chain" id="PRO_5046760405" evidence="2">
    <location>
        <begin position="21"/>
        <end position="352"/>
    </location>
</feature>
<comment type="similarity">
    <text evidence="1">Belongs to the peptidase S45 family.</text>
</comment>
<dbReference type="Proteomes" id="UP000295818">
    <property type="component" value="Unassembled WGS sequence"/>
</dbReference>
<dbReference type="InterPro" id="IPR029055">
    <property type="entry name" value="Ntn_hydrolases_N"/>
</dbReference>
<sequence>MRRSRVALFSVGVLAAGALAVPQAPSGHADVIDLVKIPGLHAPASVVRDDDGIAHVRAQSSHDLFFLQGWVHSDDRLFQMDVLRPRGSGTLAELLGSSALPSDVQLRTFGLRRTVERSLSVLSSETQADLGAYADGVNAWIARNKLPSQYAAAQVTKVAPWTVVDSLVINKTLTFSLSFDLDMDRTTAVQRYSAAGLDGHTAVFQDVFPFAPFNTASPVIDSTATAASPGTRNPAFSGSIGVSDDVERLAADYLKRAQRVPLIVEAMNRNAERGSNSWVIGGQHTATGKPILASDPHLTLEAPSTLLRVRGRCRKRIETQTVTMVPRTGRLARWISIEAYWQPTRRDALPKP</sequence>
<dbReference type="SUPFAM" id="SSF56235">
    <property type="entry name" value="N-terminal nucleophile aminohydrolases (Ntn hydrolases)"/>
    <property type="match status" value="1"/>
</dbReference>
<protein>
    <submittedName>
        <fullName evidence="3">Penicillin amidase</fullName>
    </submittedName>
</protein>
<dbReference type="PANTHER" id="PTHR34218:SF4">
    <property type="entry name" value="ACYL-HOMOSERINE LACTONE ACYLASE QUIP"/>
    <property type="match status" value="1"/>
</dbReference>
<dbReference type="InterPro" id="IPR023343">
    <property type="entry name" value="Penicillin_amidase_dom1"/>
</dbReference>
<accession>A0ABY2BMS6</accession>
<reference evidence="3 4" key="1">
    <citation type="journal article" date="2015" name="Stand. Genomic Sci.">
        <title>Genomic Encyclopedia of Bacterial and Archaeal Type Strains, Phase III: the genomes of soil and plant-associated and newly described type strains.</title>
        <authorList>
            <person name="Whitman W.B."/>
            <person name="Woyke T."/>
            <person name="Klenk H.P."/>
            <person name="Zhou Y."/>
            <person name="Lilburn T.G."/>
            <person name="Beck B.J."/>
            <person name="De Vos P."/>
            <person name="Vandamme P."/>
            <person name="Eisen J.A."/>
            <person name="Garrity G."/>
            <person name="Hugenholtz P."/>
            <person name="Kyrpides N.C."/>
        </authorList>
    </citation>
    <scope>NUCLEOTIDE SEQUENCE [LARGE SCALE GENOMIC DNA]</scope>
    <source>
        <strain evidence="3 4">VKM Ac-2538</strain>
    </source>
</reference>